<reference evidence="5" key="1">
    <citation type="submission" date="2023-06" db="EMBL/GenBank/DDBJ databases">
        <title>Genomic of Parafulvivirga corallium.</title>
        <authorList>
            <person name="Wang G."/>
        </authorList>
    </citation>
    <scope>NUCLEOTIDE SEQUENCE</scope>
    <source>
        <strain evidence="5">BMA10</strain>
    </source>
</reference>
<keyword evidence="2" id="KW-0238">DNA-binding</keyword>
<dbReference type="PANTHER" id="PTHR38445:SF9">
    <property type="entry name" value="HTH-TYPE TRANSCRIPTIONAL REPRESSOR YTRA"/>
    <property type="match status" value="1"/>
</dbReference>
<evidence type="ECO:0000256" key="2">
    <source>
        <dbReference type="ARBA" id="ARBA00023125"/>
    </source>
</evidence>
<proteinExistence type="predicted"/>
<dbReference type="Proteomes" id="UP001172082">
    <property type="component" value="Unassembled WGS sequence"/>
</dbReference>
<keyword evidence="1" id="KW-0805">Transcription regulation</keyword>
<organism evidence="5 6">
    <name type="scientific">Splendidivirga corallicola</name>
    <dbReference type="NCBI Taxonomy" id="3051826"/>
    <lineage>
        <taxon>Bacteria</taxon>
        <taxon>Pseudomonadati</taxon>
        <taxon>Bacteroidota</taxon>
        <taxon>Cytophagia</taxon>
        <taxon>Cytophagales</taxon>
        <taxon>Splendidivirgaceae</taxon>
        <taxon>Splendidivirga</taxon>
    </lineage>
</organism>
<comment type="caution">
    <text evidence="5">The sequence shown here is derived from an EMBL/GenBank/DDBJ whole genome shotgun (WGS) entry which is preliminary data.</text>
</comment>
<evidence type="ECO:0000313" key="5">
    <source>
        <dbReference type="EMBL" id="MDN5200676.1"/>
    </source>
</evidence>
<evidence type="ECO:0000256" key="3">
    <source>
        <dbReference type="ARBA" id="ARBA00023163"/>
    </source>
</evidence>
<sequence>MIDFKLDPKAGSPFYRQIIDQIKFGIATGKLKAGEQLPTVRSLAVELKVNLNTVAKAYRELEIQNVLETQQGTGTFISDIKIQISDKEKGEKLREICNEFSSIAFSYGFSISDMINELQKQK</sequence>
<accession>A0ABT8KIY4</accession>
<keyword evidence="6" id="KW-1185">Reference proteome</keyword>
<dbReference type="InterPro" id="IPR036388">
    <property type="entry name" value="WH-like_DNA-bd_sf"/>
</dbReference>
<dbReference type="SUPFAM" id="SSF46785">
    <property type="entry name" value="Winged helix' DNA-binding domain"/>
    <property type="match status" value="1"/>
</dbReference>
<evidence type="ECO:0000256" key="1">
    <source>
        <dbReference type="ARBA" id="ARBA00023015"/>
    </source>
</evidence>
<keyword evidence="3" id="KW-0804">Transcription</keyword>
<dbReference type="Pfam" id="PF00392">
    <property type="entry name" value="GntR"/>
    <property type="match status" value="1"/>
</dbReference>
<dbReference type="InterPro" id="IPR000524">
    <property type="entry name" value="Tscrpt_reg_HTH_GntR"/>
</dbReference>
<name>A0ABT8KIY4_9BACT</name>
<dbReference type="CDD" id="cd07377">
    <property type="entry name" value="WHTH_GntR"/>
    <property type="match status" value="1"/>
</dbReference>
<dbReference type="InterPro" id="IPR036390">
    <property type="entry name" value="WH_DNA-bd_sf"/>
</dbReference>
<dbReference type="Gene3D" id="1.10.10.10">
    <property type="entry name" value="Winged helix-like DNA-binding domain superfamily/Winged helix DNA-binding domain"/>
    <property type="match status" value="1"/>
</dbReference>
<protein>
    <submittedName>
        <fullName evidence="5">GntR family transcriptional regulator</fullName>
    </submittedName>
</protein>
<feature type="domain" description="HTH gntR-type" evidence="4">
    <location>
        <begin position="12"/>
        <end position="80"/>
    </location>
</feature>
<dbReference type="RefSeq" id="WP_346750698.1">
    <property type="nucleotide sequence ID" value="NZ_JAUJEA010000001.1"/>
</dbReference>
<evidence type="ECO:0000313" key="6">
    <source>
        <dbReference type="Proteomes" id="UP001172082"/>
    </source>
</evidence>
<dbReference type="PANTHER" id="PTHR38445">
    <property type="entry name" value="HTH-TYPE TRANSCRIPTIONAL REPRESSOR YTRA"/>
    <property type="match status" value="1"/>
</dbReference>
<dbReference type="SMART" id="SM00345">
    <property type="entry name" value="HTH_GNTR"/>
    <property type="match status" value="1"/>
</dbReference>
<gene>
    <name evidence="5" type="ORF">QQ008_04870</name>
</gene>
<dbReference type="PROSITE" id="PS50949">
    <property type="entry name" value="HTH_GNTR"/>
    <property type="match status" value="1"/>
</dbReference>
<dbReference type="EMBL" id="JAUJEA010000001">
    <property type="protein sequence ID" value="MDN5200676.1"/>
    <property type="molecule type" value="Genomic_DNA"/>
</dbReference>
<evidence type="ECO:0000259" key="4">
    <source>
        <dbReference type="PROSITE" id="PS50949"/>
    </source>
</evidence>